<feature type="signal peptide" evidence="1">
    <location>
        <begin position="1"/>
        <end position="23"/>
    </location>
</feature>
<protein>
    <submittedName>
        <fullName evidence="3">M1 family metallopeptidase</fullName>
        <ecNumber evidence="3">3.4.11.-</ecNumber>
    </submittedName>
</protein>
<keyword evidence="3" id="KW-0031">Aminopeptidase</keyword>
<accession>A0ABZ0IPQ3</accession>
<dbReference type="Gene3D" id="1.10.390.10">
    <property type="entry name" value="Neutral Protease Domain 2"/>
    <property type="match status" value="1"/>
</dbReference>
<evidence type="ECO:0000313" key="4">
    <source>
        <dbReference type="Proteomes" id="UP001302349"/>
    </source>
</evidence>
<name>A0ABZ0IPQ3_9BACT</name>
<reference evidence="3 4" key="1">
    <citation type="journal article" date="2023" name="Microbiol. Resour. Announc.">
        <title>Complete Genome Sequence of Imperialibacter roseus strain P4T.</title>
        <authorList>
            <person name="Tizabi D.R."/>
            <person name="Bachvaroff T."/>
            <person name="Hill R.T."/>
        </authorList>
    </citation>
    <scope>NUCLEOTIDE SEQUENCE [LARGE SCALE GENOMIC DNA]</scope>
    <source>
        <strain evidence="3 4">P4T</strain>
    </source>
</reference>
<gene>
    <name evidence="3" type="ORF">RT717_24105</name>
</gene>
<dbReference type="GO" id="GO:0004177">
    <property type="term" value="F:aminopeptidase activity"/>
    <property type="evidence" value="ECO:0007669"/>
    <property type="project" value="UniProtKB-KW"/>
</dbReference>
<dbReference type="Pfam" id="PF01433">
    <property type="entry name" value="Peptidase_M1"/>
    <property type="match status" value="1"/>
</dbReference>
<evidence type="ECO:0000313" key="3">
    <source>
        <dbReference type="EMBL" id="WOK06164.1"/>
    </source>
</evidence>
<evidence type="ECO:0000259" key="2">
    <source>
        <dbReference type="Pfam" id="PF01433"/>
    </source>
</evidence>
<dbReference type="SUPFAM" id="SSF55486">
    <property type="entry name" value="Metalloproteases ('zincins'), catalytic domain"/>
    <property type="match status" value="1"/>
</dbReference>
<dbReference type="InterPro" id="IPR014782">
    <property type="entry name" value="Peptidase_M1_dom"/>
</dbReference>
<dbReference type="Proteomes" id="UP001302349">
    <property type="component" value="Chromosome"/>
</dbReference>
<dbReference type="RefSeq" id="WP_317488898.1">
    <property type="nucleotide sequence ID" value="NZ_CP136051.1"/>
</dbReference>
<dbReference type="EMBL" id="CP136051">
    <property type="protein sequence ID" value="WOK06164.1"/>
    <property type="molecule type" value="Genomic_DNA"/>
</dbReference>
<keyword evidence="4" id="KW-1185">Reference proteome</keyword>
<keyword evidence="3" id="KW-0378">Hydrolase</keyword>
<organism evidence="3 4">
    <name type="scientific">Imperialibacter roseus</name>
    <dbReference type="NCBI Taxonomy" id="1324217"/>
    <lineage>
        <taxon>Bacteria</taxon>
        <taxon>Pseudomonadati</taxon>
        <taxon>Bacteroidota</taxon>
        <taxon>Cytophagia</taxon>
        <taxon>Cytophagales</taxon>
        <taxon>Flammeovirgaceae</taxon>
        <taxon>Imperialibacter</taxon>
    </lineage>
</organism>
<keyword evidence="3" id="KW-0645">Protease</keyword>
<evidence type="ECO:0000256" key="1">
    <source>
        <dbReference type="SAM" id="SignalP"/>
    </source>
</evidence>
<keyword evidence="1" id="KW-0732">Signal</keyword>
<proteinExistence type="predicted"/>
<feature type="domain" description="Peptidase M1 membrane alanine aminopeptidase" evidence="2">
    <location>
        <begin position="371"/>
        <end position="566"/>
    </location>
</feature>
<dbReference type="EC" id="3.4.11.-" evidence="3"/>
<dbReference type="CDD" id="cd09604">
    <property type="entry name" value="M1_APN_like"/>
    <property type="match status" value="1"/>
</dbReference>
<feature type="chain" id="PRO_5046095157" evidence="1">
    <location>
        <begin position="24"/>
        <end position="743"/>
    </location>
</feature>
<sequence length="743" mass="84046">MKRILLSCLAIAAGIITAENVNAQGEWGQKFEQMGTMLPTPNTYRTASGAPGREYWQQKADYDISVTLNDNNQSVTGEETITYHNQSPDQLKYLWLQLDQNMRAKDSNTPLVSSSSMPDTISGKSLQQRITRDQDFDGGFKIASVKTVDGKAIPYTINKTMMRVDLPQPLKSGAEVSFKVAWSYTINDRMQLGGRSGYEYFPKDGNYLYTIAQWFPRMAVYDDVNGWQNKQFLGSGEFALAFGDYTVRITTAADHVVASTGVLQNPKEVLTATQLERFEKAKKSFDKPVIIITQEEAIQNEKSRAKGTKTWVYKAENVRDFAFVSSRKFIWDAQAVKFENNTPLAMSFYPKEGNPLWEKESTKAVVNTLKTYSKYTIDYPYPVAQSIHTASIGMEYPMICFNFGRPNPDGTYSQRTLEGMVGVIVHEVGHNYFPMIINNDERQWAWMDEGINTFLEHQTIVENYSSFDTTWGTPAGVVNYMKGDKNNLRPIMTNPENGRSLGYEAYGKPSAGLVLLRETVMGPELFDAAFKEYAQRWAFKHPSPADFFRTMEDASAVDLDWFWKGWFYSVDACDIAVDKVTWYKMNIDAKGFENQVKVSGDGTLGGGDASVENGLAAPKPFTMANTKSSEYGEFKNAVDDKAIQKRNAEKNFYEVTFKNEGGLMMPIIIEWSYADGTKEVEKIPAEIWRLNEQQVTKVFAKDKQVIGIKLDPKNEIPDIQQSNNVYPRVDSKSRFDKFKDGSK</sequence>
<dbReference type="InterPro" id="IPR027268">
    <property type="entry name" value="Peptidase_M4/M1_CTD_sf"/>
</dbReference>